<organism evidence="13 14">
    <name type="scientific">Candidatus Harrisonbacteria bacterium CG10_big_fil_rev_8_21_14_0_10_40_38</name>
    <dbReference type="NCBI Taxonomy" id="1974583"/>
    <lineage>
        <taxon>Bacteria</taxon>
        <taxon>Candidatus Harrisoniibacteriota</taxon>
    </lineage>
</organism>
<dbReference type="PANTHER" id="PTHR43294">
    <property type="entry name" value="SODIUM/POTASSIUM-TRANSPORTING ATPASE SUBUNIT ALPHA"/>
    <property type="match status" value="1"/>
</dbReference>
<dbReference type="GO" id="GO:0006883">
    <property type="term" value="P:intracellular sodium ion homeostasis"/>
    <property type="evidence" value="ECO:0007669"/>
    <property type="project" value="TreeGrafter"/>
</dbReference>
<dbReference type="GO" id="GO:0030007">
    <property type="term" value="P:intracellular potassium ion homeostasis"/>
    <property type="evidence" value="ECO:0007669"/>
    <property type="project" value="TreeGrafter"/>
</dbReference>
<dbReference type="SFLD" id="SFLDF00027">
    <property type="entry name" value="p-type_atpase"/>
    <property type="match status" value="1"/>
</dbReference>
<dbReference type="GO" id="GO:0005524">
    <property type="term" value="F:ATP binding"/>
    <property type="evidence" value="ECO:0007669"/>
    <property type="project" value="UniProtKB-KW"/>
</dbReference>
<dbReference type="SUPFAM" id="SSF81653">
    <property type="entry name" value="Calcium ATPase, transduction domain A"/>
    <property type="match status" value="1"/>
</dbReference>
<dbReference type="Gene3D" id="1.20.1110.10">
    <property type="entry name" value="Calcium-transporting ATPase, transmembrane domain"/>
    <property type="match status" value="1"/>
</dbReference>
<evidence type="ECO:0000256" key="2">
    <source>
        <dbReference type="ARBA" id="ARBA00005675"/>
    </source>
</evidence>
<feature type="transmembrane region" description="Helical" evidence="11">
    <location>
        <begin position="852"/>
        <end position="868"/>
    </location>
</feature>
<dbReference type="InterPro" id="IPR004014">
    <property type="entry name" value="ATPase_P-typ_cation-transptr_N"/>
</dbReference>
<keyword evidence="6" id="KW-0067">ATP-binding</keyword>
<keyword evidence="4 11" id="KW-0812">Transmembrane</keyword>
<dbReference type="PANTHER" id="PTHR43294:SF20">
    <property type="entry name" value="P-TYPE ATPASE"/>
    <property type="match status" value="1"/>
</dbReference>
<evidence type="ECO:0000256" key="10">
    <source>
        <dbReference type="ARBA" id="ARBA00023136"/>
    </source>
</evidence>
<dbReference type="InterPro" id="IPR018303">
    <property type="entry name" value="ATPase_P-typ_P_site"/>
</dbReference>
<dbReference type="EMBL" id="PFAZ01000007">
    <property type="protein sequence ID" value="PIR89119.1"/>
    <property type="molecule type" value="Genomic_DNA"/>
</dbReference>
<evidence type="ECO:0000256" key="1">
    <source>
        <dbReference type="ARBA" id="ARBA00004127"/>
    </source>
</evidence>
<keyword evidence="8" id="KW-1278">Translocase</keyword>
<dbReference type="PRINTS" id="PR00119">
    <property type="entry name" value="CATATPASE"/>
</dbReference>
<dbReference type="Pfam" id="PF00690">
    <property type="entry name" value="Cation_ATPase_N"/>
    <property type="match status" value="1"/>
</dbReference>
<evidence type="ECO:0000313" key="13">
    <source>
        <dbReference type="EMBL" id="PIR89119.1"/>
    </source>
</evidence>
<sequence length="880" mass="96788">MTAAPWYATEKEDVLKTLHSSKNGLADEEAKERLQKYGPNRLPDAKQKSLFLIFLEQFKSPLIYVLIGADILVFFLNEYTDGILIFFILLFNAILGTVQEGRAQNTLAALSKFTETRAEVVRGGKETDVSDIDIVPGDIITLQEGGKVPADARLLEVRNLTIDEAALTGESRPVRKKESIISGKNLSTTDQTNMVFKGTVIATGTAKAVVVATGLSTVIGGISSRIAVVNTDIPLAKNLTHIARVVVYIVLGLTVGIFALGVLEGRDVAEMFAASVAISVAAVPEGLPLVLTITLAAGVWRMAKRRVLVKKLQAVEALGQAHKIAVDKTGTITKNELVVERVFVNGNDNEVNGNGYEPLPLIENPSKDLLIAGEVAAFCSNAHVVTVQKSEYKLIGDPTEGSLSVFASKVGVSKNDKDYELVEDWPFDYERKFHLAIYKKNDSRRFAITGAPEVILEMSDRYLKNGEELQMKESSREHFSQTFIRFSELGYRVIAFAYEVNPPESVSVDSLPPLIFGGLFAIRDSLRPNISESIEKARNLGIDTLMITGDHAVTAKTIAEQAGIYKPGDNVMTGAELDSMSVEQLAEKLDNTTVFARVTPDHKMRIIEAYRARGEVIAMTGDGVNDAPPLVAADLGIAMGKIGTEVAKEAADIVLLDDNFSDILSAVEEGRNMRQGLRRAITYLFSSNIGEILLIIISLLLGYPIPLLAAQLIWLNVVTDTFFDISLALEPKDPSLMKKGFKFSKQLFDKTIGYRLVFIGPIIAAEAFWLFEKQTHDEVLARTFALTAIVVAQWFNALNCRSETKSVFSMNPFSNKFLTMTMLGVITLHVFAVNNPFFNSVLKIKPLSWEQWVQIISVGSIVLFAEEIRKIFLRQRIKTV</sequence>
<dbReference type="Pfam" id="PF00122">
    <property type="entry name" value="E1-E2_ATPase"/>
    <property type="match status" value="1"/>
</dbReference>
<dbReference type="GO" id="GO:1902600">
    <property type="term" value="P:proton transmembrane transport"/>
    <property type="evidence" value="ECO:0007669"/>
    <property type="project" value="TreeGrafter"/>
</dbReference>
<keyword evidence="7" id="KW-0460">Magnesium</keyword>
<dbReference type="InterPro" id="IPR059000">
    <property type="entry name" value="ATPase_P-type_domA"/>
</dbReference>
<feature type="transmembrane region" description="Helical" evidence="11">
    <location>
        <begin position="711"/>
        <end position="731"/>
    </location>
</feature>
<reference evidence="14" key="1">
    <citation type="submission" date="2017-09" db="EMBL/GenBank/DDBJ databases">
        <title>Depth-based differentiation of microbial function through sediment-hosted aquifers and enrichment of novel symbionts in the deep terrestrial subsurface.</title>
        <authorList>
            <person name="Probst A.J."/>
            <person name="Ladd B."/>
            <person name="Jarett J.K."/>
            <person name="Geller-Mcgrath D.E."/>
            <person name="Sieber C.M.K."/>
            <person name="Emerson J.B."/>
            <person name="Anantharaman K."/>
            <person name="Thomas B.C."/>
            <person name="Malmstrom R."/>
            <person name="Stieglmeier M."/>
            <person name="Klingl A."/>
            <person name="Woyke T."/>
            <person name="Ryan C.M."/>
            <person name="Banfield J.F."/>
        </authorList>
    </citation>
    <scope>NUCLEOTIDE SEQUENCE [LARGE SCALE GENOMIC DNA]</scope>
</reference>
<feature type="transmembrane region" description="Helical" evidence="11">
    <location>
        <begin position="245"/>
        <end position="263"/>
    </location>
</feature>
<name>A0A2H0URT1_9BACT</name>
<dbReference type="InterPro" id="IPR050510">
    <property type="entry name" value="Cation_transp_ATPase_P-type"/>
</dbReference>
<dbReference type="SUPFAM" id="SSF56784">
    <property type="entry name" value="HAD-like"/>
    <property type="match status" value="1"/>
</dbReference>
<dbReference type="InterPro" id="IPR023214">
    <property type="entry name" value="HAD_sf"/>
</dbReference>
<dbReference type="GO" id="GO:1990573">
    <property type="term" value="P:potassium ion import across plasma membrane"/>
    <property type="evidence" value="ECO:0007669"/>
    <property type="project" value="TreeGrafter"/>
</dbReference>
<dbReference type="AlphaFoldDB" id="A0A2H0URT1"/>
<dbReference type="Gene3D" id="3.40.1110.10">
    <property type="entry name" value="Calcium-transporting ATPase, cytoplasmic domain N"/>
    <property type="match status" value="1"/>
</dbReference>
<proteinExistence type="inferred from homology"/>
<keyword evidence="10 11" id="KW-0472">Membrane</keyword>
<evidence type="ECO:0000256" key="4">
    <source>
        <dbReference type="ARBA" id="ARBA00022692"/>
    </source>
</evidence>
<evidence type="ECO:0000313" key="14">
    <source>
        <dbReference type="Proteomes" id="UP000231157"/>
    </source>
</evidence>
<accession>A0A2H0URT1</accession>
<evidence type="ECO:0000256" key="11">
    <source>
        <dbReference type="SAM" id="Phobius"/>
    </source>
</evidence>
<evidence type="ECO:0000256" key="5">
    <source>
        <dbReference type="ARBA" id="ARBA00022741"/>
    </source>
</evidence>
<dbReference type="GO" id="GO:0016887">
    <property type="term" value="F:ATP hydrolysis activity"/>
    <property type="evidence" value="ECO:0007669"/>
    <property type="project" value="InterPro"/>
</dbReference>
<evidence type="ECO:0000256" key="7">
    <source>
        <dbReference type="ARBA" id="ARBA00022842"/>
    </source>
</evidence>
<evidence type="ECO:0000256" key="9">
    <source>
        <dbReference type="ARBA" id="ARBA00022989"/>
    </source>
</evidence>
<dbReference type="Proteomes" id="UP000231157">
    <property type="component" value="Unassembled WGS sequence"/>
</dbReference>
<feature type="domain" description="Cation-transporting P-type ATPase N-terminal" evidence="12">
    <location>
        <begin position="5"/>
        <end position="78"/>
    </location>
</feature>
<dbReference type="SUPFAM" id="SSF81660">
    <property type="entry name" value="Metal cation-transporting ATPase, ATP-binding domain N"/>
    <property type="match status" value="1"/>
</dbReference>
<dbReference type="SFLD" id="SFLDG00002">
    <property type="entry name" value="C1.7:_P-type_atpase_like"/>
    <property type="match status" value="1"/>
</dbReference>
<dbReference type="InterPro" id="IPR001757">
    <property type="entry name" value="P_typ_ATPase"/>
</dbReference>
<dbReference type="InterPro" id="IPR023299">
    <property type="entry name" value="ATPase_P-typ_cyto_dom_N"/>
</dbReference>
<comment type="similarity">
    <text evidence="2">Belongs to the cation transport ATPase (P-type) (TC 3.A.3) family. Type IIA subfamily.</text>
</comment>
<dbReference type="InterPro" id="IPR008250">
    <property type="entry name" value="ATPase_P-typ_transduc_dom_A_sf"/>
</dbReference>
<feature type="transmembrane region" description="Helical" evidence="11">
    <location>
        <begin position="752"/>
        <end position="771"/>
    </location>
</feature>
<dbReference type="GO" id="GO:0036376">
    <property type="term" value="P:sodium ion export across plasma membrane"/>
    <property type="evidence" value="ECO:0007669"/>
    <property type="project" value="TreeGrafter"/>
</dbReference>
<dbReference type="InterPro" id="IPR023298">
    <property type="entry name" value="ATPase_P-typ_TM_dom_sf"/>
</dbReference>
<dbReference type="Gene3D" id="2.70.150.10">
    <property type="entry name" value="Calcium-transporting ATPase, cytoplasmic transduction domain A"/>
    <property type="match status" value="1"/>
</dbReference>
<feature type="transmembrane region" description="Helical" evidence="11">
    <location>
        <begin position="681"/>
        <end position="705"/>
    </location>
</feature>
<evidence type="ECO:0000256" key="8">
    <source>
        <dbReference type="ARBA" id="ARBA00022967"/>
    </source>
</evidence>
<protein>
    <recommendedName>
        <fullName evidence="12">Cation-transporting P-type ATPase N-terminal domain-containing protein</fullName>
    </recommendedName>
</protein>
<comment type="caution">
    <text evidence="13">The sequence shown here is derived from an EMBL/GenBank/DDBJ whole genome shotgun (WGS) entry which is preliminary data.</text>
</comment>
<evidence type="ECO:0000259" key="12">
    <source>
        <dbReference type="SMART" id="SM00831"/>
    </source>
</evidence>
<gene>
    <name evidence="13" type="ORF">COU07_02725</name>
</gene>
<feature type="transmembrane region" description="Helical" evidence="11">
    <location>
        <begin position="82"/>
        <end position="98"/>
    </location>
</feature>
<dbReference type="GO" id="GO:0005391">
    <property type="term" value="F:P-type sodium:potassium-exchanging transporter activity"/>
    <property type="evidence" value="ECO:0007669"/>
    <property type="project" value="TreeGrafter"/>
</dbReference>
<keyword evidence="9 11" id="KW-1133">Transmembrane helix</keyword>
<dbReference type="PRINTS" id="PR00120">
    <property type="entry name" value="HATPASE"/>
</dbReference>
<comment type="subcellular location">
    <subcellularLocation>
        <location evidence="1">Endomembrane system</location>
        <topology evidence="1">Multi-pass membrane protein</topology>
    </subcellularLocation>
</comment>
<dbReference type="InterPro" id="IPR044492">
    <property type="entry name" value="P_typ_ATPase_HD_dom"/>
</dbReference>
<dbReference type="Pfam" id="PF00689">
    <property type="entry name" value="Cation_ATPase_C"/>
    <property type="match status" value="1"/>
</dbReference>
<dbReference type="Pfam" id="PF13246">
    <property type="entry name" value="Cation_ATPase"/>
    <property type="match status" value="1"/>
</dbReference>
<feature type="transmembrane region" description="Helical" evidence="11">
    <location>
        <begin position="275"/>
        <end position="300"/>
    </location>
</feature>
<dbReference type="GO" id="GO:0005886">
    <property type="term" value="C:plasma membrane"/>
    <property type="evidence" value="ECO:0007669"/>
    <property type="project" value="TreeGrafter"/>
</dbReference>
<dbReference type="SMART" id="SM00831">
    <property type="entry name" value="Cation_ATPase_N"/>
    <property type="match status" value="1"/>
</dbReference>
<evidence type="ECO:0000256" key="6">
    <source>
        <dbReference type="ARBA" id="ARBA00022840"/>
    </source>
</evidence>
<dbReference type="PROSITE" id="PS00154">
    <property type="entry name" value="ATPASE_E1_E2"/>
    <property type="match status" value="1"/>
</dbReference>
<dbReference type="Gene3D" id="3.40.50.1000">
    <property type="entry name" value="HAD superfamily/HAD-like"/>
    <property type="match status" value="1"/>
</dbReference>
<dbReference type="GO" id="GO:0012505">
    <property type="term" value="C:endomembrane system"/>
    <property type="evidence" value="ECO:0007669"/>
    <property type="project" value="UniProtKB-SubCell"/>
</dbReference>
<dbReference type="InterPro" id="IPR036412">
    <property type="entry name" value="HAD-like_sf"/>
</dbReference>
<keyword evidence="5" id="KW-0547">Nucleotide-binding</keyword>
<dbReference type="FunFam" id="2.70.150.10:FF:000160">
    <property type="entry name" value="Sarcoplasmic/endoplasmic reticulum calcium ATPase 1"/>
    <property type="match status" value="1"/>
</dbReference>
<feature type="transmembrane region" description="Helical" evidence="11">
    <location>
        <begin position="50"/>
        <end position="76"/>
    </location>
</feature>
<dbReference type="InterPro" id="IPR006068">
    <property type="entry name" value="ATPase_P-typ_cation-transptr_C"/>
</dbReference>
<evidence type="ECO:0000256" key="3">
    <source>
        <dbReference type="ARBA" id="ARBA00022553"/>
    </source>
</evidence>
<feature type="transmembrane region" description="Helical" evidence="11">
    <location>
        <begin position="813"/>
        <end position="832"/>
    </location>
</feature>
<feature type="transmembrane region" description="Helical" evidence="11">
    <location>
        <begin position="783"/>
        <end position="801"/>
    </location>
</feature>
<dbReference type="NCBIfam" id="TIGR01494">
    <property type="entry name" value="ATPase_P-type"/>
    <property type="match status" value="2"/>
</dbReference>
<dbReference type="SFLD" id="SFLDS00003">
    <property type="entry name" value="Haloacid_Dehalogenase"/>
    <property type="match status" value="1"/>
</dbReference>
<dbReference type="SUPFAM" id="SSF81665">
    <property type="entry name" value="Calcium ATPase, transmembrane domain M"/>
    <property type="match status" value="1"/>
</dbReference>
<keyword evidence="3" id="KW-0597">Phosphoprotein</keyword>